<protein>
    <submittedName>
        <fullName evidence="1">Uncharacterized protein</fullName>
    </submittedName>
</protein>
<reference evidence="1 2" key="1">
    <citation type="submission" date="2020-10" db="EMBL/GenBank/DDBJ databases">
        <title>Genome analysis of Massilia species.</title>
        <authorList>
            <person name="Jung D.-H."/>
        </authorList>
    </citation>
    <scope>NUCLEOTIDE SEQUENCE [LARGE SCALE GENOMIC DNA]</scope>
    <source>
        <strain evidence="2">sipir</strain>
    </source>
</reference>
<name>A0ABY4A438_9BURK</name>
<sequence>MISVFDENTWRTFVRGFTIYDCSILREQGCAFILVEEKDDRDVYPRTRFLHMALERPLDNRFGMCESGNFTFATITSSLDPGGYVAVDTASCVYSVSAQQMGEEKPIDEVIDMSTYGGRTGIVKKVVRAAGQVYALGDYRRIYRRIGLDAWIELGKEGCGVPLPQAAVVRSSLGFSDMSAFACGDMYAVGGEGDVWRFDGATWHDCAFPTTADLRTVCCGGDGVVYITEMNGSVWAGHGRTWACVAEADIAAGFQPVDAAWFNNRLYLGGMEGLWALDREEKRLVPLQDVEADAPNATNGGRLDVSPDGRFLLTAGPFGACLHDGNGWRRLFSAFDFL</sequence>
<dbReference type="RefSeq" id="WP_243490647.1">
    <property type="nucleotide sequence ID" value="NZ_CP063361.1"/>
</dbReference>
<evidence type="ECO:0000313" key="1">
    <source>
        <dbReference type="EMBL" id="UOD29428.1"/>
    </source>
</evidence>
<dbReference type="Proteomes" id="UP000831532">
    <property type="component" value="Chromosome"/>
</dbReference>
<accession>A0ABY4A438</accession>
<dbReference type="SUPFAM" id="SSF69322">
    <property type="entry name" value="Tricorn protease domain 2"/>
    <property type="match status" value="1"/>
</dbReference>
<evidence type="ECO:0000313" key="2">
    <source>
        <dbReference type="Proteomes" id="UP000831532"/>
    </source>
</evidence>
<keyword evidence="2" id="KW-1185">Reference proteome</keyword>
<dbReference type="EMBL" id="CP063361">
    <property type="protein sequence ID" value="UOD29428.1"/>
    <property type="molecule type" value="Genomic_DNA"/>
</dbReference>
<proteinExistence type="predicted"/>
<organism evidence="1 2">
    <name type="scientific">Massilia violaceinigra</name>
    <dbReference type="NCBI Taxonomy" id="2045208"/>
    <lineage>
        <taxon>Bacteria</taxon>
        <taxon>Pseudomonadati</taxon>
        <taxon>Pseudomonadota</taxon>
        <taxon>Betaproteobacteria</taxon>
        <taxon>Burkholderiales</taxon>
        <taxon>Oxalobacteraceae</taxon>
        <taxon>Telluria group</taxon>
        <taxon>Massilia</taxon>
    </lineage>
</organism>
<gene>
    <name evidence="1" type="ORF">INH39_29150</name>
</gene>